<feature type="domain" description="Pyridoxine 5'-phosphate oxidase dimerisation C-terminal" evidence="12">
    <location>
        <begin position="174"/>
        <end position="215"/>
    </location>
</feature>
<evidence type="ECO:0000256" key="7">
    <source>
        <dbReference type="HAMAP-Rule" id="MF_01629"/>
    </source>
</evidence>
<dbReference type="Pfam" id="PF01243">
    <property type="entry name" value="PNPOx_N"/>
    <property type="match status" value="1"/>
</dbReference>
<dbReference type="NCBIfam" id="TIGR00558">
    <property type="entry name" value="pdxH"/>
    <property type="match status" value="1"/>
</dbReference>
<feature type="binding site" evidence="7 8">
    <location>
        <begin position="193"/>
        <end position="195"/>
    </location>
    <ligand>
        <name>substrate</name>
    </ligand>
</feature>
<dbReference type="PIRSF" id="PIRSF000190">
    <property type="entry name" value="Pyd_amn-ph_oxd"/>
    <property type="match status" value="1"/>
</dbReference>
<evidence type="ECO:0000313" key="13">
    <source>
        <dbReference type="EMBL" id="RLZ09677.1"/>
    </source>
</evidence>
<dbReference type="Gene3D" id="2.30.110.10">
    <property type="entry name" value="Electron Transport, Fmn-binding Protein, Chain A"/>
    <property type="match status" value="1"/>
</dbReference>
<dbReference type="GO" id="GO:0008615">
    <property type="term" value="P:pyridoxine biosynthetic process"/>
    <property type="evidence" value="ECO:0007669"/>
    <property type="project" value="UniProtKB-UniRule"/>
</dbReference>
<evidence type="ECO:0000256" key="5">
    <source>
        <dbReference type="ARBA" id="ARBA00023002"/>
    </source>
</evidence>
<feature type="binding site" evidence="7 9">
    <location>
        <position position="197"/>
    </location>
    <ligand>
        <name>FMN</name>
        <dbReference type="ChEBI" id="CHEBI:58210"/>
    </ligand>
</feature>
<evidence type="ECO:0000256" key="4">
    <source>
        <dbReference type="ARBA" id="ARBA00022643"/>
    </source>
</evidence>
<keyword evidence="10" id="KW-0175">Coiled coil</keyword>
<comment type="subunit">
    <text evidence="2 7">Homodimer.</text>
</comment>
<feature type="binding site" evidence="7 8">
    <location>
        <position position="133"/>
    </location>
    <ligand>
        <name>substrate</name>
    </ligand>
</feature>
<feature type="binding site" evidence="7 9">
    <location>
        <begin position="142"/>
        <end position="143"/>
    </location>
    <ligand>
        <name>FMN</name>
        <dbReference type="ChEBI" id="CHEBI:58210"/>
    </ligand>
</feature>
<comment type="caution">
    <text evidence="7">Lacks conserved residue(s) required for the propagation of feature annotation.</text>
</comment>
<gene>
    <name evidence="7 13" type="primary">pdxH</name>
    <name evidence="13" type="ORF">EAH69_07775</name>
</gene>
<dbReference type="UniPathway" id="UPA01068">
    <property type="reaction ID" value="UER00304"/>
</dbReference>
<evidence type="ECO:0000256" key="3">
    <source>
        <dbReference type="ARBA" id="ARBA00022630"/>
    </source>
</evidence>
<comment type="catalytic activity">
    <reaction evidence="7">
        <text>pyridoxine 5'-phosphate + O2 = pyridoxal 5'-phosphate + H2O2</text>
        <dbReference type="Rhea" id="RHEA:15149"/>
        <dbReference type="ChEBI" id="CHEBI:15379"/>
        <dbReference type="ChEBI" id="CHEBI:16240"/>
        <dbReference type="ChEBI" id="CHEBI:58589"/>
        <dbReference type="ChEBI" id="CHEBI:597326"/>
        <dbReference type="EC" id="1.4.3.5"/>
    </reaction>
</comment>
<feature type="domain" description="Pyridoxamine 5'-phosphate oxidase N-terminal" evidence="11">
    <location>
        <begin position="43"/>
        <end position="160"/>
    </location>
</feature>
<comment type="function">
    <text evidence="7">Catalyzes the oxidation of either pyridoxine 5'-phosphate (PNP) or pyridoxamine 5'-phosphate (PMP) into pyridoxal 5'-phosphate (PLP).</text>
</comment>
<comment type="catalytic activity">
    <reaction evidence="7">
        <text>pyridoxamine 5'-phosphate + O2 + H2O = pyridoxal 5'-phosphate + H2O2 + NH4(+)</text>
        <dbReference type="Rhea" id="RHEA:15817"/>
        <dbReference type="ChEBI" id="CHEBI:15377"/>
        <dbReference type="ChEBI" id="CHEBI:15379"/>
        <dbReference type="ChEBI" id="CHEBI:16240"/>
        <dbReference type="ChEBI" id="CHEBI:28938"/>
        <dbReference type="ChEBI" id="CHEBI:58451"/>
        <dbReference type="ChEBI" id="CHEBI:597326"/>
        <dbReference type="EC" id="1.4.3.5"/>
    </reaction>
</comment>
<reference evidence="13 14" key="1">
    <citation type="submission" date="2018-10" db="EMBL/GenBank/DDBJ databases">
        <authorList>
            <person name="Chen X."/>
        </authorList>
    </citation>
    <scope>NUCLEOTIDE SEQUENCE [LARGE SCALE GENOMIC DNA]</scope>
    <source>
        <strain evidence="13 14">YIM 102668</strain>
    </source>
</reference>
<comment type="pathway">
    <text evidence="7">Cofactor metabolism; pyridoxal 5'-phosphate salvage; pyridoxal 5'-phosphate from pyridoxamine 5'-phosphate: step 1/1.</text>
</comment>
<evidence type="ECO:0000256" key="8">
    <source>
        <dbReference type="PIRSR" id="PIRSR000190-1"/>
    </source>
</evidence>
<evidence type="ECO:0000256" key="2">
    <source>
        <dbReference type="ARBA" id="ARBA00011738"/>
    </source>
</evidence>
<name>A0A3L9M8V7_9FLAO</name>
<comment type="pathway">
    <text evidence="7">Cofactor metabolism; pyridoxal 5'-phosphate salvage; pyridoxal 5'-phosphate from pyridoxine 5'-phosphate: step 1/1.</text>
</comment>
<dbReference type="EC" id="1.4.3.5" evidence="7"/>
<sequence length="215" mass="25355">MKQDLSYHRKSYEKKSMKFEDLKDNPLEQFRDWFLQAEECDGVDEANAMSISTIGLDGFPRTRVVLLKRFIDEGFIFYTNYDSQKGKALLENPKISASFFWPYLEQQIIIKGIAEKTSENTSDGYFDTRPRGSQIGAWVSQQSSVIEENEDLEAEVKELEKKYEGQEIPRPEHWGGFIIKPVEIEFWQGRPNRLHDRVRYVLQEDFDWKKERLAP</sequence>
<dbReference type="Proteomes" id="UP000275348">
    <property type="component" value="Unassembled WGS sequence"/>
</dbReference>
<dbReference type="InterPro" id="IPR012349">
    <property type="entry name" value="Split_barrel_FMN-bd"/>
</dbReference>
<organism evidence="13 14">
    <name type="scientific">Faecalibacter macacae</name>
    <dbReference type="NCBI Taxonomy" id="1859289"/>
    <lineage>
        <taxon>Bacteria</taxon>
        <taxon>Pseudomonadati</taxon>
        <taxon>Bacteroidota</taxon>
        <taxon>Flavobacteriia</taxon>
        <taxon>Flavobacteriales</taxon>
        <taxon>Weeksellaceae</taxon>
        <taxon>Faecalibacter</taxon>
    </lineage>
</organism>
<keyword evidence="3 7" id="KW-0285">Flavoprotein</keyword>
<dbReference type="InterPro" id="IPR019740">
    <property type="entry name" value="Pyridox_Oxase_CS"/>
</dbReference>
<comment type="similarity">
    <text evidence="1 7">Belongs to the pyridoxamine 5'-phosphate oxidase family.</text>
</comment>
<feature type="binding site" evidence="7 8">
    <location>
        <position position="125"/>
    </location>
    <ligand>
        <name>substrate</name>
    </ligand>
</feature>
<dbReference type="HAMAP" id="MF_01629">
    <property type="entry name" value="PdxH"/>
    <property type="match status" value="1"/>
</dbReference>
<comment type="caution">
    <text evidence="13">The sequence shown here is derived from an EMBL/GenBank/DDBJ whole genome shotgun (WGS) entry which is preliminary data.</text>
</comment>
<dbReference type="RefSeq" id="WP_121934630.1">
    <property type="nucleotide sequence ID" value="NZ_RDOJ01000009.1"/>
</dbReference>
<feature type="binding site" evidence="8">
    <location>
        <begin position="9"/>
        <end position="12"/>
    </location>
    <ligand>
        <name>substrate</name>
    </ligand>
</feature>
<evidence type="ECO:0000259" key="11">
    <source>
        <dbReference type="Pfam" id="PF01243"/>
    </source>
</evidence>
<comment type="cofactor">
    <cofactor evidence="7 9">
        <name>FMN</name>
        <dbReference type="ChEBI" id="CHEBI:58210"/>
    </cofactor>
    <text evidence="7 9">Binds 1 FMN per subunit.</text>
</comment>
<evidence type="ECO:0000256" key="1">
    <source>
        <dbReference type="ARBA" id="ARBA00007301"/>
    </source>
</evidence>
<feature type="coiled-coil region" evidence="10">
    <location>
        <begin position="142"/>
        <end position="169"/>
    </location>
</feature>
<feature type="binding site" evidence="7 8">
    <location>
        <position position="68"/>
    </location>
    <ligand>
        <name>substrate</name>
    </ligand>
</feature>
<dbReference type="FunFam" id="2.30.110.10:FF:000020">
    <property type="entry name" value="PNPO isoform 11"/>
    <property type="match status" value="1"/>
</dbReference>
<evidence type="ECO:0000256" key="10">
    <source>
        <dbReference type="SAM" id="Coils"/>
    </source>
</evidence>
<dbReference type="AlphaFoldDB" id="A0A3L9M8V7"/>
<feature type="binding site" evidence="7 9">
    <location>
        <position position="107"/>
    </location>
    <ligand>
        <name>FMN</name>
        <dbReference type="ChEBI" id="CHEBI:58210"/>
    </ligand>
</feature>
<dbReference type="GO" id="GO:0004733">
    <property type="term" value="F:pyridoxamine phosphate oxidase activity"/>
    <property type="evidence" value="ECO:0007669"/>
    <property type="project" value="UniProtKB-UniRule"/>
</dbReference>
<feature type="binding site" evidence="7 9">
    <location>
        <position position="187"/>
    </location>
    <ligand>
        <name>FMN</name>
        <dbReference type="ChEBI" id="CHEBI:58210"/>
    </ligand>
</feature>
<feature type="binding site" evidence="7 9">
    <location>
        <begin position="63"/>
        <end position="68"/>
    </location>
    <ligand>
        <name>FMN</name>
        <dbReference type="ChEBI" id="CHEBI:58210"/>
    </ligand>
</feature>
<feature type="binding site" evidence="7 9">
    <location>
        <begin position="78"/>
        <end position="79"/>
    </location>
    <ligand>
        <name>FMN</name>
        <dbReference type="ChEBI" id="CHEBI:58210"/>
    </ligand>
</feature>
<dbReference type="InterPro" id="IPR011576">
    <property type="entry name" value="Pyridox_Oxase_N"/>
</dbReference>
<dbReference type="NCBIfam" id="NF004231">
    <property type="entry name" value="PRK05679.1"/>
    <property type="match status" value="1"/>
</dbReference>
<dbReference type="PROSITE" id="PS01064">
    <property type="entry name" value="PYRIDOX_OXIDASE"/>
    <property type="match status" value="1"/>
</dbReference>
<keyword evidence="4 7" id="KW-0288">FMN</keyword>
<dbReference type="InterPro" id="IPR019576">
    <property type="entry name" value="Pyridoxamine_oxidase_dimer_C"/>
</dbReference>
<dbReference type="GO" id="GO:0010181">
    <property type="term" value="F:FMN binding"/>
    <property type="evidence" value="ECO:0007669"/>
    <property type="project" value="UniProtKB-UniRule"/>
</dbReference>
<keyword evidence="6 7" id="KW-0664">Pyridoxine biosynthesis</keyword>
<dbReference type="Pfam" id="PF10590">
    <property type="entry name" value="PNP_phzG_C"/>
    <property type="match status" value="1"/>
</dbReference>
<dbReference type="OrthoDB" id="9780392at2"/>
<keyword evidence="14" id="KW-1185">Reference proteome</keyword>
<dbReference type="PANTHER" id="PTHR10851">
    <property type="entry name" value="PYRIDOXINE-5-PHOSPHATE OXIDASE"/>
    <property type="match status" value="1"/>
</dbReference>
<protein>
    <recommendedName>
        <fullName evidence="7">Pyridoxine/pyridoxamine 5'-phosphate oxidase</fullName>
        <ecNumber evidence="7">1.4.3.5</ecNumber>
    </recommendedName>
    <alternativeName>
        <fullName evidence="7">PNP/PMP oxidase</fullName>
        <shortName evidence="7">PNPOx</shortName>
    </alternativeName>
    <alternativeName>
        <fullName evidence="7">Pyridoxal 5'-phosphate synthase</fullName>
    </alternativeName>
</protein>
<feature type="binding site" evidence="7 9">
    <location>
        <position position="85"/>
    </location>
    <ligand>
        <name>FMN</name>
        <dbReference type="ChEBI" id="CHEBI:58210"/>
    </ligand>
</feature>
<dbReference type="InterPro" id="IPR000659">
    <property type="entry name" value="Pyridox_Oxase"/>
</dbReference>
<proteinExistence type="inferred from homology"/>
<evidence type="ECO:0000313" key="14">
    <source>
        <dbReference type="Proteomes" id="UP000275348"/>
    </source>
</evidence>
<dbReference type="SUPFAM" id="SSF50475">
    <property type="entry name" value="FMN-binding split barrel"/>
    <property type="match status" value="1"/>
</dbReference>
<evidence type="ECO:0000259" key="12">
    <source>
        <dbReference type="Pfam" id="PF10590"/>
    </source>
</evidence>
<dbReference type="PANTHER" id="PTHR10851:SF0">
    <property type="entry name" value="PYRIDOXINE-5'-PHOSPHATE OXIDASE"/>
    <property type="match status" value="1"/>
</dbReference>
<feature type="binding site" evidence="7 8">
    <location>
        <position position="129"/>
    </location>
    <ligand>
        <name>substrate</name>
    </ligand>
</feature>
<evidence type="ECO:0000256" key="6">
    <source>
        <dbReference type="ARBA" id="ARBA00023096"/>
    </source>
</evidence>
<evidence type="ECO:0000256" key="9">
    <source>
        <dbReference type="PIRSR" id="PIRSR000190-2"/>
    </source>
</evidence>
<accession>A0A3L9M8V7</accession>
<dbReference type="EMBL" id="RDOJ01000009">
    <property type="protein sequence ID" value="RLZ09677.1"/>
    <property type="molecule type" value="Genomic_DNA"/>
</dbReference>
<keyword evidence="5 7" id="KW-0560">Oxidoreductase</keyword>